<dbReference type="OrthoDB" id="2157241at2759"/>
<keyword evidence="1" id="KW-0175">Coiled coil</keyword>
<proteinExistence type="predicted"/>
<accession>A0A6J8CSE5</accession>
<evidence type="ECO:0000313" key="4">
    <source>
        <dbReference type="Proteomes" id="UP000507470"/>
    </source>
</evidence>
<evidence type="ECO:0000313" key="3">
    <source>
        <dbReference type="EMBL" id="CAC5398785.1"/>
    </source>
</evidence>
<organism evidence="3 4">
    <name type="scientific">Mytilus coruscus</name>
    <name type="common">Sea mussel</name>
    <dbReference type="NCBI Taxonomy" id="42192"/>
    <lineage>
        <taxon>Eukaryota</taxon>
        <taxon>Metazoa</taxon>
        <taxon>Spiralia</taxon>
        <taxon>Lophotrochozoa</taxon>
        <taxon>Mollusca</taxon>
        <taxon>Bivalvia</taxon>
        <taxon>Autobranchia</taxon>
        <taxon>Pteriomorphia</taxon>
        <taxon>Mytilida</taxon>
        <taxon>Mytiloidea</taxon>
        <taxon>Mytilidae</taxon>
        <taxon>Mytilinae</taxon>
        <taxon>Mytilus</taxon>
    </lineage>
</organism>
<gene>
    <name evidence="3" type="ORF">MCOR_33125</name>
</gene>
<feature type="compositionally biased region" description="Basic residues" evidence="2">
    <location>
        <begin position="443"/>
        <end position="457"/>
    </location>
</feature>
<keyword evidence="4" id="KW-1185">Reference proteome</keyword>
<evidence type="ECO:0000256" key="2">
    <source>
        <dbReference type="SAM" id="MobiDB-lite"/>
    </source>
</evidence>
<sequence length="967" mass="113796">MYECKSCMFVSHNKNHYSKHLQTRKHIDIVQINERFITEEKEIHVEEEDDGTEAAFEDDFFPFANRLELLLYILRGSKYHNIDQELLKYILYILQVVIEDKITQIPPFHRIWNLDIDGLELKSSQVSIQKNQISYHTGKHGIKWRKDMKSLMDKNSKEQRIYVGDHVCNGVHGESGKVDEFFLKDEDQSSDSQSIFASVQCDNSTTIAVNTSGLVLLNEPNVYEGNDHARIKNLIQLSTEKNMDLYNVPVNVFVDDTSANRSKKWNPINVWTLQIAGIPAKGKMAKNSHHFLGVTSGDAKSLATPIVEDLNTLYHEEKVMYDSYLKKDVIVTSQLGIGLMDNAMAAEFCHSMGAAAKENCRFCKEDHDFSRQRRQIQPTKKKNSGVKLKILGMLLDFLTTRNKETRKLIRVNPARQTVEEICHRRIQSFVFGNQTENNDGHSSVKRSHGGIIKKSRGRTKNGEKLRIGDVIYYFHNDQVKFGEIINISTTLIDISRMVKLEDEDRVFNCYKLRKSSDELSLAIDDVHGIVYVVHDCGRVVGVTCNHEKRDRIRRRIAQIMKSDLNPPLSTIHYNVKFVPVSSKDGNYLDDIFVLEITFKTVDKFDKLYRVNGNVYQKGDACLFGPLQPAEIQEWEAQIRQTQIKDASNVELQEKIEKYEIDKVEKERLIDMFKQLNEEEKTLREQKELSFKRKKEQFDKEVLELKEILEEKERLFRRTNDQLTAETEEMEKKLKDTFNQMSEKEKILRKKELSFKRKKEEFDIEVSTLKQIQEDKERSFRRKNDQLIAEREKERKLKDIYNQMSEEEKILGEEKELSFKRKKEEFDIEVSSLKQILEENEKSFRRNTDQLIAEREEKDRKLQNEYNQIIEEEKILREEKELSFKKKKELFDEEVSRLKQIHEAKERSFRRNTDQLIAEREEKEKEIVEEKRLREEKEKENLSLQREKSALVKENKTLIQKSKVCILL</sequence>
<dbReference type="Proteomes" id="UP000507470">
    <property type="component" value="Unassembled WGS sequence"/>
</dbReference>
<evidence type="ECO:0000256" key="1">
    <source>
        <dbReference type="SAM" id="Coils"/>
    </source>
</evidence>
<feature type="region of interest" description="Disordered" evidence="2">
    <location>
        <begin position="437"/>
        <end position="457"/>
    </location>
</feature>
<dbReference type="EMBL" id="CACVKT020005969">
    <property type="protein sequence ID" value="CAC5398785.1"/>
    <property type="molecule type" value="Genomic_DNA"/>
</dbReference>
<name>A0A6J8CSE5_MYTCO</name>
<dbReference type="AlphaFoldDB" id="A0A6J8CSE5"/>
<reference evidence="3 4" key="1">
    <citation type="submission" date="2020-06" db="EMBL/GenBank/DDBJ databases">
        <authorList>
            <person name="Li R."/>
            <person name="Bekaert M."/>
        </authorList>
    </citation>
    <scope>NUCLEOTIDE SEQUENCE [LARGE SCALE GENOMIC DNA]</scope>
    <source>
        <strain evidence="4">wild</strain>
    </source>
</reference>
<feature type="coiled-coil region" evidence="1">
    <location>
        <begin position="912"/>
        <end position="953"/>
    </location>
</feature>
<feature type="coiled-coil region" evidence="1">
    <location>
        <begin position="851"/>
        <end position="878"/>
    </location>
</feature>
<protein>
    <submittedName>
        <fullName evidence="3">Uncharacterized protein</fullName>
    </submittedName>
</protein>
<feature type="coiled-coil region" evidence="1">
    <location>
        <begin position="648"/>
        <end position="739"/>
    </location>
</feature>